<dbReference type="Pfam" id="PF03417">
    <property type="entry name" value="AAT"/>
    <property type="match status" value="1"/>
</dbReference>
<reference evidence="2 3" key="1">
    <citation type="submission" date="2020-06" db="EMBL/GenBank/DDBJ databases">
        <title>Description of novel acetic acid bacteria.</title>
        <authorList>
            <person name="Sombolestani A."/>
        </authorList>
    </citation>
    <scope>NUCLEOTIDE SEQUENCE [LARGE SCALE GENOMIC DNA]</scope>
    <source>
        <strain evidence="2 3">LMG 27010</strain>
    </source>
</reference>
<dbReference type="InterPro" id="IPR005079">
    <property type="entry name" value="Peptidase_C45_hydrolase"/>
</dbReference>
<dbReference type="Gene3D" id="1.10.10.2120">
    <property type="match status" value="1"/>
</dbReference>
<dbReference type="NCBIfam" id="NF040521">
    <property type="entry name" value="C45_proenzyme"/>
    <property type="match status" value="1"/>
</dbReference>
<dbReference type="AlphaFoldDB" id="A0A850P8A1"/>
<feature type="domain" description="Peptidase C45 hydrolase" evidence="1">
    <location>
        <begin position="125"/>
        <end position="316"/>
    </location>
</feature>
<dbReference type="Gene3D" id="3.60.60.10">
    <property type="entry name" value="Penicillin V Acylase, Chain A"/>
    <property type="match status" value="1"/>
</dbReference>
<keyword evidence="3" id="KW-1185">Reference proteome</keyword>
<sequence length="361" mass="39093">MAVPFLDLNGTPRARGRAQGEGLRSQIDANIALYADRFGKLGLSAKAIEDGALGWETPLARMEPGFMEEIRGVAEGAGRTLAEILMLNVRYELIIRLFREARLASAAAVDGCTSFAALPERSATGTTWLGQTWDWLAGVQTAVTRVVRDDGPDFLCLGEAGTVGGMQGVNEHGIGVVINAMMAEGDGSTGYHRPFRLRVRDVLNARDFSHAITAVNGTDRSSSMNFIIGATGGEVMDIEVSATHEAYIEPRDGVLSHANHFCALKVASDAPRVWPSSLYRGSRLGRLMAQSQSLDATTLKSLMSDHFAYPHSICVHVDPDAPDIRKVETRNGVLIDLDRRVMYVTDGPPCCAPFEEFRLTA</sequence>
<evidence type="ECO:0000313" key="3">
    <source>
        <dbReference type="Proteomes" id="UP000585665"/>
    </source>
</evidence>
<dbReference type="PANTHER" id="PTHR34180">
    <property type="entry name" value="PEPTIDASE C45"/>
    <property type="match status" value="1"/>
</dbReference>
<accession>A0A850P8A1</accession>
<organism evidence="2 3">
    <name type="scientific">Ameyamaea chiangmaiensis</name>
    <dbReference type="NCBI Taxonomy" id="442969"/>
    <lineage>
        <taxon>Bacteria</taxon>
        <taxon>Pseudomonadati</taxon>
        <taxon>Pseudomonadota</taxon>
        <taxon>Alphaproteobacteria</taxon>
        <taxon>Acetobacterales</taxon>
        <taxon>Acetobacteraceae</taxon>
        <taxon>Ameyamaea</taxon>
    </lineage>
</organism>
<gene>
    <name evidence="2" type="ORF">HUK82_06390</name>
</gene>
<dbReference type="EMBL" id="JABXXR010000031">
    <property type="protein sequence ID" value="NVN40194.1"/>
    <property type="molecule type" value="Genomic_DNA"/>
</dbReference>
<name>A0A850P8A1_9PROT</name>
<dbReference type="InterPro" id="IPR047801">
    <property type="entry name" value="Peptidase_C45"/>
</dbReference>
<dbReference type="RefSeq" id="WP_176613167.1">
    <property type="nucleotide sequence ID" value="NZ_JABXXR010000031.1"/>
</dbReference>
<evidence type="ECO:0000313" key="2">
    <source>
        <dbReference type="EMBL" id="NVN40194.1"/>
    </source>
</evidence>
<dbReference type="PANTHER" id="PTHR34180:SF1">
    <property type="entry name" value="BETA-ALANYL-DOPAMINE_CARCININE HYDROLASE"/>
    <property type="match status" value="1"/>
</dbReference>
<dbReference type="InterPro" id="IPR047794">
    <property type="entry name" value="C45_proenzyme-like"/>
</dbReference>
<comment type="caution">
    <text evidence="2">The sequence shown here is derived from an EMBL/GenBank/DDBJ whole genome shotgun (WGS) entry which is preliminary data.</text>
</comment>
<evidence type="ECO:0000259" key="1">
    <source>
        <dbReference type="Pfam" id="PF03417"/>
    </source>
</evidence>
<protein>
    <recommendedName>
        <fullName evidence="1">Peptidase C45 hydrolase domain-containing protein</fullName>
    </recommendedName>
</protein>
<dbReference type="Proteomes" id="UP000585665">
    <property type="component" value="Unassembled WGS sequence"/>
</dbReference>
<proteinExistence type="predicted"/>